<name>A0A1H9WXS7_9ACTN</name>
<sequence>MLFSDCYRLVLKGLVVRVASAGVPDEGKGTVVLQVEVPRQGRRPWEQRSDSWIVEVPTEQLEAAQALYAPEGKAMRDVEYRWVSVEIGAGHLKKSRPFAWLRRLLRQPLEIGDVRRVEFADLYEDETV</sequence>
<reference evidence="2" key="1">
    <citation type="submission" date="2016-10" db="EMBL/GenBank/DDBJ databases">
        <authorList>
            <person name="Varghese N."/>
            <person name="Submissions S."/>
        </authorList>
    </citation>
    <scope>NUCLEOTIDE SEQUENCE [LARGE SCALE GENOMIC DNA]</scope>
    <source>
        <strain evidence="2">CGMCC 4.6825</strain>
    </source>
</reference>
<dbReference type="Proteomes" id="UP000182841">
    <property type="component" value="Unassembled WGS sequence"/>
</dbReference>
<proteinExistence type="predicted"/>
<organism evidence="1 2">
    <name type="scientific">Streptomyces qinglanensis</name>
    <dbReference type="NCBI Taxonomy" id="943816"/>
    <lineage>
        <taxon>Bacteria</taxon>
        <taxon>Bacillati</taxon>
        <taxon>Actinomycetota</taxon>
        <taxon>Actinomycetes</taxon>
        <taxon>Kitasatosporales</taxon>
        <taxon>Streptomycetaceae</taxon>
        <taxon>Streptomyces</taxon>
    </lineage>
</organism>
<gene>
    <name evidence="1" type="ORF">SAMN05421870_12515</name>
</gene>
<dbReference type="AlphaFoldDB" id="A0A1H9WXS7"/>
<protein>
    <submittedName>
        <fullName evidence="1">Uncharacterized protein</fullName>
    </submittedName>
</protein>
<dbReference type="RefSeq" id="WP_075003661.1">
    <property type="nucleotide sequence ID" value="NZ_FOGO01000025.1"/>
</dbReference>
<accession>A0A1H9WXS7</accession>
<keyword evidence="2" id="KW-1185">Reference proteome</keyword>
<evidence type="ECO:0000313" key="1">
    <source>
        <dbReference type="EMBL" id="SES38722.1"/>
    </source>
</evidence>
<dbReference type="OrthoDB" id="9934751at2"/>
<dbReference type="EMBL" id="FOGO01000025">
    <property type="protein sequence ID" value="SES38722.1"/>
    <property type="molecule type" value="Genomic_DNA"/>
</dbReference>
<evidence type="ECO:0000313" key="2">
    <source>
        <dbReference type="Proteomes" id="UP000182841"/>
    </source>
</evidence>